<dbReference type="AlphaFoldDB" id="A0AAC8Q992"/>
<name>A0AAC8Q992_9BACT</name>
<reference evidence="2 3" key="1">
    <citation type="submission" date="2015-05" db="EMBL/GenBank/DDBJ databases">
        <title>Genome assembly of Archangium gephyra DSM 2261.</title>
        <authorList>
            <person name="Sharma G."/>
            <person name="Subramanian S."/>
        </authorList>
    </citation>
    <scope>NUCLEOTIDE SEQUENCE [LARGE SCALE GENOMIC DNA]</scope>
    <source>
        <strain evidence="2 3">DSM 2261</strain>
    </source>
</reference>
<feature type="region of interest" description="Disordered" evidence="1">
    <location>
        <begin position="1"/>
        <end position="44"/>
    </location>
</feature>
<dbReference type="KEGG" id="age:AA314_04907"/>
<dbReference type="Proteomes" id="UP000035579">
    <property type="component" value="Chromosome"/>
</dbReference>
<organism evidence="2 3">
    <name type="scientific">Archangium gephyra</name>
    <dbReference type="NCBI Taxonomy" id="48"/>
    <lineage>
        <taxon>Bacteria</taxon>
        <taxon>Pseudomonadati</taxon>
        <taxon>Myxococcota</taxon>
        <taxon>Myxococcia</taxon>
        <taxon>Myxococcales</taxon>
        <taxon>Cystobacterineae</taxon>
        <taxon>Archangiaceae</taxon>
        <taxon>Archangium</taxon>
    </lineage>
</organism>
<accession>A0AAC8Q992</accession>
<evidence type="ECO:0000313" key="2">
    <source>
        <dbReference type="EMBL" id="AKJ03281.1"/>
    </source>
</evidence>
<proteinExistence type="predicted"/>
<dbReference type="EMBL" id="CP011509">
    <property type="protein sequence ID" value="AKJ03281.1"/>
    <property type="molecule type" value="Genomic_DNA"/>
</dbReference>
<evidence type="ECO:0000256" key="1">
    <source>
        <dbReference type="SAM" id="MobiDB-lite"/>
    </source>
</evidence>
<protein>
    <submittedName>
        <fullName evidence="2">Uncharacterized protein</fullName>
    </submittedName>
</protein>
<feature type="compositionally biased region" description="Polar residues" evidence="1">
    <location>
        <begin position="1"/>
        <end position="22"/>
    </location>
</feature>
<evidence type="ECO:0000313" key="3">
    <source>
        <dbReference type="Proteomes" id="UP000035579"/>
    </source>
</evidence>
<gene>
    <name evidence="2" type="ORF">AA314_04907</name>
</gene>
<sequence>MGRSGRTIQQGGCQSALPSSRGATEGVRPGGRPSRRARFPEVGHVIPFPVGARRVNRSAPEGLLN</sequence>